<accession>A0ABT2LWV2</accession>
<protein>
    <recommendedName>
        <fullName evidence="3">TIGR04076 family protein</fullName>
    </recommendedName>
</protein>
<organism evidence="1 2">
    <name type="scientific">Eubacterium album</name>
    <dbReference type="NCBI Taxonomy" id="2978477"/>
    <lineage>
        <taxon>Bacteria</taxon>
        <taxon>Bacillati</taxon>
        <taxon>Bacillota</taxon>
        <taxon>Clostridia</taxon>
        <taxon>Eubacteriales</taxon>
        <taxon>Eubacteriaceae</taxon>
        <taxon>Eubacterium</taxon>
    </lineage>
</organism>
<dbReference type="EMBL" id="JAODBU010000002">
    <property type="protein sequence ID" value="MCT7397776.1"/>
    <property type="molecule type" value="Genomic_DNA"/>
</dbReference>
<evidence type="ECO:0008006" key="3">
    <source>
        <dbReference type="Google" id="ProtNLM"/>
    </source>
</evidence>
<evidence type="ECO:0000313" key="1">
    <source>
        <dbReference type="EMBL" id="MCT7397776.1"/>
    </source>
</evidence>
<evidence type="ECO:0000313" key="2">
    <source>
        <dbReference type="Proteomes" id="UP001431199"/>
    </source>
</evidence>
<sequence>MQCKCIENKHGNTNFVVNKIYKVEENVGICCPMLIGFDKYDNPGKLETGKVFEFGWCKFEVL</sequence>
<reference evidence="1" key="1">
    <citation type="submission" date="2022-09" db="EMBL/GenBank/DDBJ databases">
        <title>Eubacterium sp. LFL-14 isolated from human feces.</title>
        <authorList>
            <person name="Liu F."/>
        </authorList>
    </citation>
    <scope>NUCLEOTIDE SEQUENCE</scope>
    <source>
        <strain evidence="1">LFL-14</strain>
    </source>
</reference>
<name>A0ABT2LWV2_9FIRM</name>
<dbReference type="RefSeq" id="WP_260978212.1">
    <property type="nucleotide sequence ID" value="NZ_JAODBU010000002.1"/>
</dbReference>
<keyword evidence="2" id="KW-1185">Reference proteome</keyword>
<gene>
    <name evidence="1" type="ORF">N5B56_01575</name>
</gene>
<dbReference type="Proteomes" id="UP001431199">
    <property type="component" value="Unassembled WGS sequence"/>
</dbReference>
<proteinExistence type="predicted"/>
<comment type="caution">
    <text evidence="1">The sequence shown here is derived from an EMBL/GenBank/DDBJ whole genome shotgun (WGS) entry which is preliminary data.</text>
</comment>